<dbReference type="Gene3D" id="3.30.70.1050">
    <property type="entry name" value="Trigger factor ribosome-binding domain"/>
    <property type="match status" value="1"/>
</dbReference>
<dbReference type="InterPro" id="IPR036611">
    <property type="entry name" value="Trigger_fac_ribosome-bd_sf"/>
</dbReference>
<reference evidence="2 3" key="1">
    <citation type="journal article" date="2015" name="Nature">
        <title>rRNA introns, odd ribosomes, and small enigmatic genomes across a large radiation of phyla.</title>
        <authorList>
            <person name="Brown C.T."/>
            <person name="Hug L.A."/>
            <person name="Thomas B.C."/>
            <person name="Sharon I."/>
            <person name="Castelle C.J."/>
            <person name="Singh A."/>
            <person name="Wilkins M.J."/>
            <person name="Williams K.H."/>
            <person name="Banfield J.F."/>
        </authorList>
    </citation>
    <scope>NUCLEOTIDE SEQUENCE [LARGE SCALE GENOMIC DNA]</scope>
</reference>
<proteinExistence type="predicted"/>
<dbReference type="InterPro" id="IPR008881">
    <property type="entry name" value="Trigger_fac_ribosome-bd_bac"/>
</dbReference>
<dbReference type="InterPro" id="IPR037041">
    <property type="entry name" value="Trigger_fac_C_sf"/>
</dbReference>
<comment type="caution">
    <text evidence="2">The sequence shown here is derived from an EMBL/GenBank/DDBJ whole genome shotgun (WGS) entry which is preliminary data.</text>
</comment>
<dbReference type="Proteomes" id="UP000034006">
    <property type="component" value="Unassembled WGS sequence"/>
</dbReference>
<dbReference type="InterPro" id="IPR027304">
    <property type="entry name" value="Trigger_fact/SurA_dom_sf"/>
</dbReference>
<dbReference type="GO" id="GO:0015031">
    <property type="term" value="P:protein transport"/>
    <property type="evidence" value="ECO:0007669"/>
    <property type="project" value="InterPro"/>
</dbReference>
<dbReference type="Gene3D" id="1.10.3120.10">
    <property type="entry name" value="Trigger factor, C-terminal domain"/>
    <property type="match status" value="1"/>
</dbReference>
<sequence>MNIKQTKIDQGTAYLETIVTHEEVDQEKNHVVDEMIKTVSVKGFRQGKAPKSIAEKSLDPEKLSDHILNHVMSHLLEHAIEKNHYRLLGRPVLDELKVEKDGSWVVKLQLPLYPEIKLGDYSKYLKSKEKERKNRKVEDIYQALLDHEVVDVSKLIINEEVNYSLERLSTQAKSLNLPLEDYLKALDKNLEQVKKEYAESAEKSVRLDLILLEIAKREKIDTDDKELLELAKVSNIQAKQMDQLRSVMNRRKTIDYLMKI</sequence>
<gene>
    <name evidence="2" type="ORF">UW44_C0005G0032</name>
</gene>
<dbReference type="EMBL" id="LCIH01000005">
    <property type="protein sequence ID" value="KKT51990.1"/>
    <property type="molecule type" value="Genomic_DNA"/>
</dbReference>
<accession>A0A0G1HYF6</accession>
<dbReference type="GO" id="GO:0006457">
    <property type="term" value="P:protein folding"/>
    <property type="evidence" value="ECO:0007669"/>
    <property type="project" value="InterPro"/>
</dbReference>
<name>A0A0G1HYF6_9BACT</name>
<evidence type="ECO:0000313" key="2">
    <source>
        <dbReference type="EMBL" id="KKT51990.1"/>
    </source>
</evidence>
<organism evidence="2 3">
    <name type="scientific">Candidatus Collierbacteria bacterium GW2011_GWB2_44_22</name>
    <dbReference type="NCBI Taxonomy" id="1618387"/>
    <lineage>
        <taxon>Bacteria</taxon>
        <taxon>Candidatus Collieribacteriota</taxon>
    </lineage>
</organism>
<dbReference type="Pfam" id="PF05697">
    <property type="entry name" value="Trigger_N"/>
    <property type="match status" value="1"/>
</dbReference>
<dbReference type="SUPFAM" id="SSF102735">
    <property type="entry name" value="Trigger factor ribosome-binding domain"/>
    <property type="match status" value="1"/>
</dbReference>
<dbReference type="GO" id="GO:0003755">
    <property type="term" value="F:peptidyl-prolyl cis-trans isomerase activity"/>
    <property type="evidence" value="ECO:0007669"/>
    <property type="project" value="UniProtKB-KW"/>
</dbReference>
<dbReference type="STRING" id="1618387.UW44_C0005G0032"/>
<evidence type="ECO:0000259" key="1">
    <source>
        <dbReference type="Pfam" id="PF05697"/>
    </source>
</evidence>
<dbReference type="AlphaFoldDB" id="A0A0G1HYF6"/>
<protein>
    <submittedName>
        <fullName evidence="2">Trigger factor</fullName>
    </submittedName>
</protein>
<dbReference type="SUPFAM" id="SSF109998">
    <property type="entry name" value="Triger factor/SurA peptide-binding domain-like"/>
    <property type="match status" value="1"/>
</dbReference>
<feature type="domain" description="Trigger factor ribosome-binding bacterial" evidence="1">
    <location>
        <begin position="1"/>
        <end position="133"/>
    </location>
</feature>
<evidence type="ECO:0000313" key="3">
    <source>
        <dbReference type="Proteomes" id="UP000034006"/>
    </source>
</evidence>